<dbReference type="EMBL" id="JBHFEH010000023">
    <property type="protein sequence ID" value="KAL2053055.1"/>
    <property type="molecule type" value="Genomic_DNA"/>
</dbReference>
<sequence>MEGVARKEAPFDTRPAFENLTDVMQALAELNYRMKPQHLAVPLQLPAIKAIFGDRINSEDNENEEWSLRDLTTASPTVRHLKLRESKLIMAELMA</sequence>
<reference evidence="1 2" key="1">
    <citation type="submission" date="2024-09" db="EMBL/GenBank/DDBJ databases">
        <title>Rethinking Asexuality: The Enigmatic Case of Functional Sexual Genes in Lepraria (Stereocaulaceae).</title>
        <authorList>
            <person name="Doellman M."/>
            <person name="Sun Y."/>
            <person name="Barcenas-Pena A."/>
            <person name="Lumbsch H.T."/>
            <person name="Grewe F."/>
        </authorList>
    </citation>
    <scope>NUCLEOTIDE SEQUENCE [LARGE SCALE GENOMIC DNA]</scope>
    <source>
        <strain evidence="1 2">Grewe 0041</strain>
    </source>
</reference>
<proteinExistence type="predicted"/>
<dbReference type="Proteomes" id="UP001590951">
    <property type="component" value="Unassembled WGS sequence"/>
</dbReference>
<organism evidence="1 2">
    <name type="scientific">Lepraria finkii</name>
    <dbReference type="NCBI Taxonomy" id="1340010"/>
    <lineage>
        <taxon>Eukaryota</taxon>
        <taxon>Fungi</taxon>
        <taxon>Dikarya</taxon>
        <taxon>Ascomycota</taxon>
        <taxon>Pezizomycotina</taxon>
        <taxon>Lecanoromycetes</taxon>
        <taxon>OSLEUM clade</taxon>
        <taxon>Lecanoromycetidae</taxon>
        <taxon>Lecanorales</taxon>
        <taxon>Lecanorineae</taxon>
        <taxon>Stereocaulaceae</taxon>
        <taxon>Lepraria</taxon>
    </lineage>
</organism>
<keyword evidence="2" id="KW-1185">Reference proteome</keyword>
<name>A0ABR4B610_9LECA</name>
<comment type="caution">
    <text evidence="1">The sequence shown here is derived from an EMBL/GenBank/DDBJ whole genome shotgun (WGS) entry which is preliminary data.</text>
</comment>
<evidence type="ECO:0000313" key="1">
    <source>
        <dbReference type="EMBL" id="KAL2053055.1"/>
    </source>
</evidence>
<gene>
    <name evidence="1" type="ORF">ABVK25_006692</name>
</gene>
<accession>A0ABR4B610</accession>
<evidence type="ECO:0000313" key="2">
    <source>
        <dbReference type="Proteomes" id="UP001590951"/>
    </source>
</evidence>
<protein>
    <submittedName>
        <fullName evidence="1">Uncharacterized protein</fullName>
    </submittedName>
</protein>